<keyword evidence="2" id="KW-1185">Reference proteome</keyword>
<dbReference type="AlphaFoldDB" id="A0A2T0MGI4"/>
<name>A0A2T0MGI4_9FLAO</name>
<gene>
    <name evidence="1" type="ORF">CLV81_0687</name>
</gene>
<reference evidence="1 2" key="1">
    <citation type="submission" date="2018-03" db="EMBL/GenBank/DDBJ databases">
        <title>Genomic Encyclopedia of Archaeal and Bacterial Type Strains, Phase II (KMG-II): from individual species to whole genera.</title>
        <authorList>
            <person name="Goeker M."/>
        </authorList>
    </citation>
    <scope>NUCLEOTIDE SEQUENCE [LARGE SCALE GENOMIC DNA]</scope>
    <source>
        <strain evidence="1 2">DSM 25027</strain>
    </source>
</reference>
<sequence>MCPLSSFKCKGLVFPFVSLFFFSVSSQKVLKKTLVDSHVSRIVIDVKNCYQVNLETTSSDELRINASMEGEYSTDLVVNLETEGKSILVSTGFHPNFIFPNDKLSAHKVISIALHIEVPEYKEVVVYGTNSHVEAKGDYRKLTVRLSDGDCKIVDVGETVDVTTQKGDIWLSTASGVVEAASDYGKVFNKDFPKGDKHYMLQSKEGNIYLNKTK</sequence>
<accession>A0A2T0MGI4</accession>
<organism evidence="1 2">
    <name type="scientific">Flagellimonas meridianipacifica</name>
    <dbReference type="NCBI Taxonomy" id="1080225"/>
    <lineage>
        <taxon>Bacteria</taxon>
        <taxon>Pseudomonadati</taxon>
        <taxon>Bacteroidota</taxon>
        <taxon>Flavobacteriia</taxon>
        <taxon>Flavobacteriales</taxon>
        <taxon>Flavobacteriaceae</taxon>
        <taxon>Flagellimonas</taxon>
    </lineage>
</organism>
<evidence type="ECO:0000313" key="2">
    <source>
        <dbReference type="Proteomes" id="UP000237640"/>
    </source>
</evidence>
<comment type="caution">
    <text evidence="1">The sequence shown here is derived from an EMBL/GenBank/DDBJ whole genome shotgun (WGS) entry which is preliminary data.</text>
</comment>
<dbReference type="Proteomes" id="UP000237640">
    <property type="component" value="Unassembled WGS sequence"/>
</dbReference>
<evidence type="ECO:0008006" key="3">
    <source>
        <dbReference type="Google" id="ProtNLM"/>
    </source>
</evidence>
<evidence type="ECO:0000313" key="1">
    <source>
        <dbReference type="EMBL" id="PRX56690.1"/>
    </source>
</evidence>
<dbReference type="EMBL" id="PVYX01000001">
    <property type="protein sequence ID" value="PRX56690.1"/>
    <property type="molecule type" value="Genomic_DNA"/>
</dbReference>
<protein>
    <recommendedName>
        <fullName evidence="3">Adhesin domain-containing protein</fullName>
    </recommendedName>
</protein>
<proteinExistence type="predicted"/>